<feature type="compositionally biased region" description="Basic and acidic residues" evidence="1">
    <location>
        <begin position="44"/>
        <end position="71"/>
    </location>
</feature>
<evidence type="ECO:0000313" key="3">
    <source>
        <dbReference type="Proteomes" id="UP001204144"/>
    </source>
</evidence>
<dbReference type="RefSeq" id="WP_255037231.1">
    <property type="nucleotide sequence ID" value="NZ_RJUF01000029.1"/>
</dbReference>
<feature type="region of interest" description="Disordered" evidence="1">
    <location>
        <begin position="26"/>
        <end position="78"/>
    </location>
</feature>
<dbReference type="Proteomes" id="UP001204144">
    <property type="component" value="Unassembled WGS sequence"/>
</dbReference>
<keyword evidence="3" id="KW-1185">Reference proteome</keyword>
<protein>
    <submittedName>
        <fullName evidence="2">Uncharacterized protein</fullName>
    </submittedName>
</protein>
<sequence length="78" mass="8466">MKKLSTIAGLVFTTVFFASCESQSIEPTTGTIAPKPSRTLTVESETKAHNQARKESLPKVNELHTPIDIEKSALSAHN</sequence>
<dbReference type="EMBL" id="RJUF01000029">
    <property type="protein sequence ID" value="MCP9763449.1"/>
    <property type="molecule type" value="Genomic_DNA"/>
</dbReference>
<evidence type="ECO:0000313" key="2">
    <source>
        <dbReference type="EMBL" id="MCP9763449.1"/>
    </source>
</evidence>
<comment type="caution">
    <text evidence="2">The sequence shown here is derived from an EMBL/GenBank/DDBJ whole genome shotgun (WGS) entry which is preliminary data.</text>
</comment>
<reference evidence="2 3" key="1">
    <citation type="submission" date="2018-11" db="EMBL/GenBank/DDBJ databases">
        <title>Novel bacteria species description.</title>
        <authorList>
            <person name="Han J.-H."/>
        </authorList>
    </citation>
    <scope>NUCLEOTIDE SEQUENCE [LARGE SCALE GENOMIC DNA]</scope>
    <source>
        <strain evidence="2 3">KCTC23259</strain>
    </source>
</reference>
<name>A0AAE3KT83_9BACT</name>
<dbReference type="PROSITE" id="PS51257">
    <property type="entry name" value="PROKAR_LIPOPROTEIN"/>
    <property type="match status" value="1"/>
</dbReference>
<proteinExistence type="predicted"/>
<evidence type="ECO:0000256" key="1">
    <source>
        <dbReference type="SAM" id="MobiDB-lite"/>
    </source>
</evidence>
<gene>
    <name evidence="2" type="ORF">EGI31_10825</name>
</gene>
<organism evidence="2 3">
    <name type="scientific">Lacihabitans soyangensis</name>
    <dbReference type="NCBI Taxonomy" id="869394"/>
    <lineage>
        <taxon>Bacteria</taxon>
        <taxon>Pseudomonadati</taxon>
        <taxon>Bacteroidota</taxon>
        <taxon>Cytophagia</taxon>
        <taxon>Cytophagales</taxon>
        <taxon>Leadbetterellaceae</taxon>
        <taxon>Lacihabitans</taxon>
    </lineage>
</organism>
<accession>A0AAE3KT83</accession>
<dbReference type="AlphaFoldDB" id="A0AAE3KT83"/>